<dbReference type="InterPro" id="IPR000843">
    <property type="entry name" value="HTH_LacI"/>
</dbReference>
<sequence>MATIYDIAEKLGISPSTVSRALSGRGYCKEETRKRVMQAAEEMDYAPDQSAKMLKTRVSNKVLFTVPDMCNPFYFDMIQGINDVLDPYGYLLILMDTKNRLDEEKRAIQLLREKYADGMIMVSFHFCEENIDLLNRLQAPVVLTNKYISPVGKDHFHYVWVDTQEGIKEVVRHFASQGIRRIGYVGGRLQEQTGRERYEGYRDGLQEAKLSLRAEWIRESDYTEQGGYLAGLSLFDGSHLLPEAIICANDLMAYGFLRACEEKQIRVPEDLLLAGMDNLSLSSRTYPKLTSVSLQAEEIGRTAAEMLVRRMNGYNQPIENVKLLPELVVRDSSVSHRLTP</sequence>
<keyword evidence="6" id="KW-1185">Reference proteome</keyword>
<evidence type="ECO:0000313" key="6">
    <source>
        <dbReference type="Proteomes" id="UP001516620"/>
    </source>
</evidence>
<dbReference type="InterPro" id="IPR010982">
    <property type="entry name" value="Lambda_DNA-bd_dom_sf"/>
</dbReference>
<dbReference type="EMBL" id="JADCNN020000018">
    <property type="protein sequence ID" value="MBM6997446.1"/>
    <property type="molecule type" value="Genomic_DNA"/>
</dbReference>
<evidence type="ECO:0000256" key="3">
    <source>
        <dbReference type="ARBA" id="ARBA00023163"/>
    </source>
</evidence>
<dbReference type="PANTHER" id="PTHR30146">
    <property type="entry name" value="LACI-RELATED TRANSCRIPTIONAL REPRESSOR"/>
    <property type="match status" value="1"/>
</dbReference>
<name>A0ABS2HC85_9BACL</name>
<keyword evidence="1" id="KW-0805">Transcription regulation</keyword>
<dbReference type="SUPFAM" id="SSF53822">
    <property type="entry name" value="Periplasmic binding protein-like I"/>
    <property type="match status" value="1"/>
</dbReference>
<keyword evidence="3" id="KW-0804">Transcription</keyword>
<gene>
    <name evidence="5" type="ORF">IM700_017445</name>
</gene>
<dbReference type="PANTHER" id="PTHR30146:SF109">
    <property type="entry name" value="HTH-TYPE TRANSCRIPTIONAL REGULATOR GALS"/>
    <property type="match status" value="1"/>
</dbReference>
<evidence type="ECO:0000313" key="5">
    <source>
        <dbReference type="EMBL" id="MBM6997446.1"/>
    </source>
</evidence>
<dbReference type="Gene3D" id="1.10.260.40">
    <property type="entry name" value="lambda repressor-like DNA-binding domains"/>
    <property type="match status" value="1"/>
</dbReference>
<proteinExistence type="predicted"/>
<dbReference type="Proteomes" id="UP001516620">
    <property type="component" value="Unassembled WGS sequence"/>
</dbReference>
<dbReference type="RefSeq" id="WP_193418417.1">
    <property type="nucleotide sequence ID" value="NZ_JADCNN020000018.1"/>
</dbReference>
<dbReference type="InterPro" id="IPR028082">
    <property type="entry name" value="Peripla_BP_I"/>
</dbReference>
<dbReference type="Gene3D" id="3.40.50.2300">
    <property type="match status" value="2"/>
</dbReference>
<protein>
    <submittedName>
        <fullName evidence="5">LacI family DNA-binding transcriptional regulator</fullName>
    </submittedName>
</protein>
<organism evidence="5 6">
    <name type="scientific">Paenibacillus rhizolycopersici</name>
    <dbReference type="NCBI Taxonomy" id="2780073"/>
    <lineage>
        <taxon>Bacteria</taxon>
        <taxon>Bacillati</taxon>
        <taxon>Bacillota</taxon>
        <taxon>Bacilli</taxon>
        <taxon>Bacillales</taxon>
        <taxon>Paenibacillaceae</taxon>
        <taxon>Paenibacillus</taxon>
    </lineage>
</organism>
<dbReference type="SUPFAM" id="SSF47413">
    <property type="entry name" value="lambda repressor-like DNA-binding domains"/>
    <property type="match status" value="1"/>
</dbReference>
<comment type="caution">
    <text evidence="5">The sequence shown here is derived from an EMBL/GenBank/DDBJ whole genome shotgun (WGS) entry which is preliminary data.</text>
</comment>
<evidence type="ECO:0000256" key="1">
    <source>
        <dbReference type="ARBA" id="ARBA00023015"/>
    </source>
</evidence>
<accession>A0ABS2HC85</accession>
<dbReference type="GO" id="GO:0003677">
    <property type="term" value="F:DNA binding"/>
    <property type="evidence" value="ECO:0007669"/>
    <property type="project" value="UniProtKB-KW"/>
</dbReference>
<evidence type="ECO:0000256" key="2">
    <source>
        <dbReference type="ARBA" id="ARBA00023125"/>
    </source>
</evidence>
<keyword evidence="2 5" id="KW-0238">DNA-binding</keyword>
<dbReference type="CDD" id="cd01392">
    <property type="entry name" value="HTH_LacI"/>
    <property type="match status" value="1"/>
</dbReference>
<dbReference type="SMART" id="SM00354">
    <property type="entry name" value="HTH_LACI"/>
    <property type="match status" value="1"/>
</dbReference>
<reference evidence="5 6" key="1">
    <citation type="submission" date="2021-01" db="EMBL/GenBank/DDBJ databases">
        <title>Paenibacillus sp.nov. isolated from the rhizosphere soil of tomato plant.</title>
        <authorList>
            <person name="Thin K.K."/>
            <person name="Zhang X."/>
            <person name="He S."/>
        </authorList>
    </citation>
    <scope>NUCLEOTIDE SEQUENCE [LARGE SCALE GENOMIC DNA]</scope>
    <source>
        <strain evidence="5 6">DXFW5</strain>
    </source>
</reference>
<dbReference type="Pfam" id="PF00356">
    <property type="entry name" value="LacI"/>
    <property type="match status" value="1"/>
</dbReference>
<dbReference type="InterPro" id="IPR046335">
    <property type="entry name" value="LacI/GalR-like_sensor"/>
</dbReference>
<dbReference type="PROSITE" id="PS50932">
    <property type="entry name" value="HTH_LACI_2"/>
    <property type="match status" value="1"/>
</dbReference>
<dbReference type="Pfam" id="PF13377">
    <property type="entry name" value="Peripla_BP_3"/>
    <property type="match status" value="1"/>
</dbReference>
<dbReference type="CDD" id="cd06267">
    <property type="entry name" value="PBP1_LacI_sugar_binding-like"/>
    <property type="match status" value="1"/>
</dbReference>
<feature type="domain" description="HTH lacI-type" evidence="4">
    <location>
        <begin position="2"/>
        <end position="56"/>
    </location>
</feature>
<evidence type="ECO:0000259" key="4">
    <source>
        <dbReference type="PROSITE" id="PS50932"/>
    </source>
</evidence>